<accession>A0A2P5CZ85</accession>
<protein>
    <submittedName>
        <fullName evidence="2">Uncharacterized protein</fullName>
    </submittedName>
</protein>
<organism evidence="2 3">
    <name type="scientific">Parasponia andersonii</name>
    <name type="common">Sponia andersonii</name>
    <dbReference type="NCBI Taxonomy" id="3476"/>
    <lineage>
        <taxon>Eukaryota</taxon>
        <taxon>Viridiplantae</taxon>
        <taxon>Streptophyta</taxon>
        <taxon>Embryophyta</taxon>
        <taxon>Tracheophyta</taxon>
        <taxon>Spermatophyta</taxon>
        <taxon>Magnoliopsida</taxon>
        <taxon>eudicotyledons</taxon>
        <taxon>Gunneridae</taxon>
        <taxon>Pentapetalae</taxon>
        <taxon>rosids</taxon>
        <taxon>fabids</taxon>
        <taxon>Rosales</taxon>
        <taxon>Cannabaceae</taxon>
        <taxon>Parasponia</taxon>
    </lineage>
</organism>
<evidence type="ECO:0000313" key="3">
    <source>
        <dbReference type="Proteomes" id="UP000237105"/>
    </source>
</evidence>
<sequence length="40" mass="4569">MKFAGEAGVEEGNFMNPCEPTQLKNRPDGFFSSRHFYELS</sequence>
<feature type="region of interest" description="Disordered" evidence="1">
    <location>
        <begin position="1"/>
        <end position="26"/>
    </location>
</feature>
<dbReference type="OrthoDB" id="10326587at2759"/>
<name>A0A2P5CZ85_PARAD</name>
<keyword evidence="3" id="KW-1185">Reference proteome</keyword>
<dbReference type="EMBL" id="JXTB01000080">
    <property type="protein sequence ID" value="PON66351.1"/>
    <property type="molecule type" value="Genomic_DNA"/>
</dbReference>
<dbReference type="AlphaFoldDB" id="A0A2P5CZ85"/>
<proteinExistence type="predicted"/>
<comment type="caution">
    <text evidence="2">The sequence shown here is derived from an EMBL/GenBank/DDBJ whole genome shotgun (WGS) entry which is preliminary data.</text>
</comment>
<evidence type="ECO:0000313" key="2">
    <source>
        <dbReference type="EMBL" id="PON66351.1"/>
    </source>
</evidence>
<dbReference type="Proteomes" id="UP000237105">
    <property type="component" value="Unassembled WGS sequence"/>
</dbReference>
<reference evidence="3" key="1">
    <citation type="submission" date="2016-06" db="EMBL/GenBank/DDBJ databases">
        <title>Parallel loss of symbiosis genes in relatives of nitrogen-fixing non-legume Parasponia.</title>
        <authorList>
            <person name="Van Velzen R."/>
            <person name="Holmer R."/>
            <person name="Bu F."/>
            <person name="Rutten L."/>
            <person name="Van Zeijl A."/>
            <person name="Liu W."/>
            <person name="Santuari L."/>
            <person name="Cao Q."/>
            <person name="Sharma T."/>
            <person name="Shen D."/>
            <person name="Roswanjaya Y."/>
            <person name="Wardhani T."/>
            <person name="Kalhor M.S."/>
            <person name="Jansen J."/>
            <person name="Van den Hoogen J."/>
            <person name="Gungor B."/>
            <person name="Hartog M."/>
            <person name="Hontelez J."/>
            <person name="Verver J."/>
            <person name="Yang W.-C."/>
            <person name="Schijlen E."/>
            <person name="Repin R."/>
            <person name="Schilthuizen M."/>
            <person name="Schranz E."/>
            <person name="Heidstra R."/>
            <person name="Miyata K."/>
            <person name="Fedorova E."/>
            <person name="Kohlen W."/>
            <person name="Bisseling T."/>
            <person name="Smit S."/>
            <person name="Geurts R."/>
        </authorList>
    </citation>
    <scope>NUCLEOTIDE SEQUENCE [LARGE SCALE GENOMIC DNA]</scope>
    <source>
        <strain evidence="3">cv. WU1-14</strain>
    </source>
</reference>
<gene>
    <name evidence="2" type="ORF">PanWU01x14_110060</name>
</gene>
<evidence type="ECO:0000256" key="1">
    <source>
        <dbReference type="SAM" id="MobiDB-lite"/>
    </source>
</evidence>